<dbReference type="STRING" id="1122124.GCA_000423165_01414"/>
<dbReference type="PRINTS" id="PR00080">
    <property type="entry name" value="SDRFAMILY"/>
</dbReference>
<dbReference type="Pfam" id="PF00106">
    <property type="entry name" value="adh_short"/>
    <property type="match status" value="1"/>
</dbReference>
<dbReference type="RefSeq" id="WP_026860211.1">
    <property type="nucleotide sequence ID" value="NZ_PIQE01000002.1"/>
</dbReference>
<dbReference type="Gene3D" id="3.40.50.720">
    <property type="entry name" value="NAD(P)-binding Rossmann-like Domain"/>
    <property type="match status" value="1"/>
</dbReference>
<dbReference type="GO" id="GO:0016020">
    <property type="term" value="C:membrane"/>
    <property type="evidence" value="ECO:0007669"/>
    <property type="project" value="TreeGrafter"/>
</dbReference>
<sequence length="254" mass="28190">MPHNTRKTILITGASSGLGEGMAREFAAKGRNLALCARRTERLEQLKTELEQLYPKCRISIKALDVNDHEAVFHVFQEFRREFGCLDRVIVNAGMGKGASLGTGYFHANVQTAQTNFVAALAQCEAALEIFRDQNQGHLVTISSISALRGMPRAMTVYAATKAGLLALTEGIRADLIRSESPIKVSCILPGYIRSEINEKVKKTPFMIDTQTGCRLLVKAIEKEPVTAYVPRWPWAVIGFLMKRLPLKWVMKLG</sequence>
<comment type="caution">
    <text evidence="4">The sequence shown here is derived from an EMBL/GenBank/DDBJ whole genome shotgun (WGS) entry which is preliminary data.</text>
</comment>
<protein>
    <submittedName>
        <fullName evidence="4">Short chain dehydrogenase</fullName>
    </submittedName>
</protein>
<dbReference type="GO" id="GO:0016491">
    <property type="term" value="F:oxidoreductase activity"/>
    <property type="evidence" value="ECO:0007669"/>
    <property type="project" value="UniProtKB-KW"/>
</dbReference>
<dbReference type="PANTHER" id="PTHR44196">
    <property type="entry name" value="DEHYDROGENASE/REDUCTASE SDR FAMILY MEMBER 7B"/>
    <property type="match status" value="1"/>
</dbReference>
<keyword evidence="2" id="KW-0560">Oxidoreductase</keyword>
<dbReference type="PRINTS" id="PR00081">
    <property type="entry name" value="GDHRDH"/>
</dbReference>
<dbReference type="EMBL" id="PIQE01000002">
    <property type="protein sequence ID" value="RUO72608.1"/>
    <property type="molecule type" value="Genomic_DNA"/>
</dbReference>
<dbReference type="PANTHER" id="PTHR44196:SF1">
    <property type="entry name" value="DEHYDROGENASE_REDUCTASE SDR FAMILY MEMBER 7B"/>
    <property type="match status" value="1"/>
</dbReference>
<name>A0A432Z3X8_9GAMM</name>
<dbReference type="InterPro" id="IPR036291">
    <property type="entry name" value="NAD(P)-bd_dom_sf"/>
</dbReference>
<proteinExistence type="inferred from homology"/>
<dbReference type="SUPFAM" id="SSF51735">
    <property type="entry name" value="NAD(P)-binding Rossmann-fold domains"/>
    <property type="match status" value="1"/>
</dbReference>
<evidence type="ECO:0000313" key="5">
    <source>
        <dbReference type="Proteomes" id="UP000287022"/>
    </source>
</evidence>
<keyword evidence="5" id="KW-1185">Reference proteome</keyword>
<dbReference type="AlphaFoldDB" id="A0A432Z3X8"/>
<reference evidence="5" key="1">
    <citation type="journal article" date="2018" name="Front. Microbiol.">
        <title>Genome-Based Analysis Reveals the Taxonomy and Diversity of the Family Idiomarinaceae.</title>
        <authorList>
            <person name="Liu Y."/>
            <person name="Lai Q."/>
            <person name="Shao Z."/>
        </authorList>
    </citation>
    <scope>NUCLEOTIDE SEQUENCE [LARGE SCALE GENOMIC DNA]</scope>
    <source>
        <strain evidence="5">c121</strain>
    </source>
</reference>
<dbReference type="Proteomes" id="UP000287022">
    <property type="component" value="Unassembled WGS sequence"/>
</dbReference>
<evidence type="ECO:0000256" key="2">
    <source>
        <dbReference type="ARBA" id="ARBA00023002"/>
    </source>
</evidence>
<accession>A0A432Z3X8</accession>
<organism evidence="4 5">
    <name type="scientific">Pseudidiomarina sediminum</name>
    <dbReference type="NCBI Taxonomy" id="431675"/>
    <lineage>
        <taxon>Bacteria</taxon>
        <taxon>Pseudomonadati</taxon>
        <taxon>Pseudomonadota</taxon>
        <taxon>Gammaproteobacteria</taxon>
        <taxon>Alteromonadales</taxon>
        <taxon>Idiomarinaceae</taxon>
        <taxon>Pseudidiomarina</taxon>
    </lineage>
</organism>
<dbReference type="InterPro" id="IPR020904">
    <property type="entry name" value="Sc_DH/Rdtase_CS"/>
</dbReference>
<evidence type="ECO:0000313" key="4">
    <source>
        <dbReference type="EMBL" id="RUO72608.1"/>
    </source>
</evidence>
<evidence type="ECO:0000256" key="1">
    <source>
        <dbReference type="ARBA" id="ARBA00006484"/>
    </source>
</evidence>
<dbReference type="NCBIfam" id="NF006099">
    <property type="entry name" value="PRK08251.1"/>
    <property type="match status" value="1"/>
</dbReference>
<gene>
    <name evidence="4" type="ORF">CWI80_08660</name>
</gene>
<dbReference type="PROSITE" id="PS00061">
    <property type="entry name" value="ADH_SHORT"/>
    <property type="match status" value="1"/>
</dbReference>
<dbReference type="InterPro" id="IPR002347">
    <property type="entry name" value="SDR_fam"/>
</dbReference>
<evidence type="ECO:0000256" key="3">
    <source>
        <dbReference type="RuleBase" id="RU000363"/>
    </source>
</evidence>
<comment type="similarity">
    <text evidence="1 3">Belongs to the short-chain dehydrogenases/reductases (SDR) family.</text>
</comment>